<dbReference type="InterPro" id="IPR008914">
    <property type="entry name" value="PEBP"/>
</dbReference>
<dbReference type="STRING" id="1936003.STSP2_03306"/>
<dbReference type="KEGG" id="alus:STSP2_03306"/>
<dbReference type="Pfam" id="PF01161">
    <property type="entry name" value="PBP"/>
    <property type="match status" value="1"/>
</dbReference>
<dbReference type="Proteomes" id="UP000189674">
    <property type="component" value="Chromosome"/>
</dbReference>
<dbReference type="Gene3D" id="3.90.280.10">
    <property type="entry name" value="PEBP-like"/>
    <property type="match status" value="1"/>
</dbReference>
<organism evidence="1 2">
    <name type="scientific">Anaerohalosphaera lusitana</name>
    <dbReference type="NCBI Taxonomy" id="1936003"/>
    <lineage>
        <taxon>Bacteria</taxon>
        <taxon>Pseudomonadati</taxon>
        <taxon>Planctomycetota</taxon>
        <taxon>Phycisphaerae</taxon>
        <taxon>Sedimentisphaerales</taxon>
        <taxon>Anaerohalosphaeraceae</taxon>
        <taxon>Anaerohalosphaera</taxon>
    </lineage>
</organism>
<keyword evidence="2" id="KW-1185">Reference proteome</keyword>
<dbReference type="EMBL" id="CP019791">
    <property type="protein sequence ID" value="AQT70103.1"/>
    <property type="molecule type" value="Genomic_DNA"/>
</dbReference>
<dbReference type="SUPFAM" id="SSF49777">
    <property type="entry name" value="PEBP-like"/>
    <property type="match status" value="1"/>
</dbReference>
<evidence type="ECO:0000313" key="1">
    <source>
        <dbReference type="EMBL" id="AQT70103.1"/>
    </source>
</evidence>
<dbReference type="InterPro" id="IPR005247">
    <property type="entry name" value="YbhB_YbcL/LppC-like"/>
</dbReference>
<dbReference type="PANTHER" id="PTHR30289">
    <property type="entry name" value="UNCHARACTERIZED PROTEIN YBCL-RELATED"/>
    <property type="match status" value="1"/>
</dbReference>
<dbReference type="NCBIfam" id="TIGR00481">
    <property type="entry name" value="YbhB/YbcL family Raf kinase inhibitor-like protein"/>
    <property type="match status" value="1"/>
</dbReference>
<dbReference type="AlphaFoldDB" id="A0A1U9NQ93"/>
<name>A0A1U9NQ93_9BACT</name>
<accession>A0A1U9NQ93</accession>
<proteinExistence type="predicted"/>
<sequence precursor="true">MTKTLLLLVGTLCIAGCARDRDAAGKGEESEMTIEITSPAFEEGQSIPARYTDDGVNISPPLNWKGLPEEAKSLAIIADDPDAPAKTWVHWVVYNISPESSGLDEGMAKDEKMPDGTMQGMTDFGSVGYGGPAPPSGTHRYFFKIYALDKKLDMSPGAAKDELLKAMGGHIIAQGQLMGTYSRE</sequence>
<protein>
    <submittedName>
        <fullName evidence="1">Putative kinase inhibitor protein</fullName>
    </submittedName>
</protein>
<gene>
    <name evidence="1" type="ORF">STSP2_03306</name>
</gene>
<dbReference type="CDD" id="cd00865">
    <property type="entry name" value="PEBP_bact_arch"/>
    <property type="match status" value="1"/>
</dbReference>
<dbReference type="PANTHER" id="PTHR30289:SF1">
    <property type="entry name" value="PEBP (PHOSPHATIDYLETHANOLAMINE-BINDING PROTEIN) FAMILY PROTEIN"/>
    <property type="match status" value="1"/>
</dbReference>
<dbReference type="InterPro" id="IPR036610">
    <property type="entry name" value="PEBP-like_sf"/>
</dbReference>
<reference evidence="2" key="1">
    <citation type="submission" date="2017-02" db="EMBL/GenBank/DDBJ databases">
        <title>Comparative genomics and description of representatives of a novel lineage of planctomycetes thriving in anoxic sediments.</title>
        <authorList>
            <person name="Spring S."/>
            <person name="Bunk B."/>
            <person name="Sproer C."/>
        </authorList>
    </citation>
    <scope>NUCLEOTIDE SEQUENCE [LARGE SCALE GENOMIC DNA]</scope>
    <source>
        <strain evidence="2">ST-NAGAB-D1</strain>
    </source>
</reference>
<evidence type="ECO:0000313" key="2">
    <source>
        <dbReference type="Proteomes" id="UP000189674"/>
    </source>
</evidence>
<dbReference type="RefSeq" id="WP_205847926.1">
    <property type="nucleotide sequence ID" value="NZ_CP019791.1"/>
</dbReference>